<dbReference type="Pfam" id="PF00929">
    <property type="entry name" value="RNase_T"/>
    <property type="match status" value="1"/>
</dbReference>
<dbReference type="Pfam" id="PF13307">
    <property type="entry name" value="Helicase_C_2"/>
    <property type="match status" value="1"/>
</dbReference>
<dbReference type="InterPro" id="IPR012337">
    <property type="entry name" value="RNaseH-like_sf"/>
</dbReference>
<evidence type="ECO:0000256" key="4">
    <source>
        <dbReference type="ARBA" id="ARBA00022840"/>
    </source>
</evidence>
<dbReference type="GO" id="GO:0003678">
    <property type="term" value="F:DNA helicase activity"/>
    <property type="evidence" value="ECO:0007669"/>
    <property type="project" value="TreeGrafter"/>
</dbReference>
<keyword evidence="3" id="KW-0540">Nuclease</keyword>
<dbReference type="InterPro" id="IPR036397">
    <property type="entry name" value="RNaseH_sf"/>
</dbReference>
<reference evidence="7" key="1">
    <citation type="journal article" date="2021" name="PeerJ">
        <title>Extensive microbial diversity within the chicken gut microbiome revealed by metagenomics and culture.</title>
        <authorList>
            <person name="Gilroy R."/>
            <person name="Ravi A."/>
            <person name="Getino M."/>
            <person name="Pursley I."/>
            <person name="Horton D.L."/>
            <person name="Alikhan N.F."/>
            <person name="Baker D."/>
            <person name="Gharbi K."/>
            <person name="Hall N."/>
            <person name="Watson M."/>
            <person name="Adriaenssens E.M."/>
            <person name="Foster-Nyarko E."/>
            <person name="Jarju S."/>
            <person name="Secka A."/>
            <person name="Antonio M."/>
            <person name="Oren A."/>
            <person name="Chaudhuri R.R."/>
            <person name="La Ragione R."/>
            <person name="Hildebrand F."/>
            <person name="Pallen M.J."/>
        </authorList>
    </citation>
    <scope>NUCLEOTIDE SEQUENCE</scope>
    <source>
        <strain evidence="7">ChiHecolR3B27-1887</strain>
    </source>
</reference>
<keyword evidence="2" id="KW-0378">Hydrolase</keyword>
<dbReference type="InterPro" id="IPR027417">
    <property type="entry name" value="P-loop_NTPase"/>
</dbReference>
<gene>
    <name evidence="7" type="ORF">IAA22_07315</name>
</gene>
<dbReference type="Proteomes" id="UP000824029">
    <property type="component" value="Unassembled WGS sequence"/>
</dbReference>
<dbReference type="SUPFAM" id="SSF53098">
    <property type="entry name" value="Ribonuclease H-like"/>
    <property type="match status" value="1"/>
</dbReference>
<evidence type="ECO:0000256" key="3">
    <source>
        <dbReference type="ARBA" id="ARBA00022839"/>
    </source>
</evidence>
<comment type="similarity">
    <text evidence="5">Belongs to the helicase family. DinG subfamily.</text>
</comment>
<accession>A0A9D2IQC9</accession>
<dbReference type="CDD" id="cd06127">
    <property type="entry name" value="DEDDh"/>
    <property type="match status" value="1"/>
</dbReference>
<dbReference type="EMBL" id="DXBZ01000145">
    <property type="protein sequence ID" value="HIZ18900.1"/>
    <property type="molecule type" value="Genomic_DNA"/>
</dbReference>
<organism evidence="7 8">
    <name type="scientific">Candidatus Olsenella stercoravium</name>
    <dbReference type="NCBI Taxonomy" id="2838713"/>
    <lineage>
        <taxon>Bacteria</taxon>
        <taxon>Bacillati</taxon>
        <taxon>Actinomycetota</taxon>
        <taxon>Coriobacteriia</taxon>
        <taxon>Coriobacteriales</taxon>
        <taxon>Atopobiaceae</taxon>
        <taxon>Olsenella</taxon>
    </lineage>
</organism>
<dbReference type="SMART" id="SM00479">
    <property type="entry name" value="EXOIII"/>
    <property type="match status" value="1"/>
</dbReference>
<dbReference type="GO" id="GO:0004527">
    <property type="term" value="F:exonuclease activity"/>
    <property type="evidence" value="ECO:0007669"/>
    <property type="project" value="UniProtKB-KW"/>
</dbReference>
<evidence type="ECO:0000256" key="5">
    <source>
        <dbReference type="ARBA" id="ARBA00038058"/>
    </source>
</evidence>
<proteinExistence type="inferred from homology"/>
<keyword evidence="1" id="KW-0547">Nucleotide-binding</keyword>
<dbReference type="FunFam" id="3.30.420.10:FF:000045">
    <property type="entry name" value="3'-5' exonuclease DinG"/>
    <property type="match status" value="1"/>
</dbReference>
<evidence type="ECO:0000256" key="2">
    <source>
        <dbReference type="ARBA" id="ARBA00022801"/>
    </source>
</evidence>
<dbReference type="SUPFAM" id="SSF52540">
    <property type="entry name" value="P-loop containing nucleoside triphosphate hydrolases"/>
    <property type="match status" value="1"/>
</dbReference>
<protein>
    <submittedName>
        <fullName evidence="7">DNA polymerase III subunit epsilon</fullName>
    </submittedName>
</protein>
<evidence type="ECO:0000313" key="8">
    <source>
        <dbReference type="Proteomes" id="UP000824029"/>
    </source>
</evidence>
<dbReference type="GO" id="GO:0006139">
    <property type="term" value="P:nucleobase-containing compound metabolic process"/>
    <property type="evidence" value="ECO:0007669"/>
    <property type="project" value="InterPro"/>
</dbReference>
<evidence type="ECO:0000259" key="6">
    <source>
        <dbReference type="PROSITE" id="PS51193"/>
    </source>
</evidence>
<dbReference type="GO" id="GO:0005524">
    <property type="term" value="F:ATP binding"/>
    <property type="evidence" value="ECO:0007669"/>
    <property type="project" value="UniProtKB-KW"/>
</dbReference>
<dbReference type="GO" id="GO:0016818">
    <property type="term" value="F:hydrolase activity, acting on acid anhydrides, in phosphorus-containing anhydrides"/>
    <property type="evidence" value="ECO:0007669"/>
    <property type="project" value="InterPro"/>
</dbReference>
<evidence type="ECO:0000313" key="7">
    <source>
        <dbReference type="EMBL" id="HIZ18900.1"/>
    </source>
</evidence>
<dbReference type="AlphaFoldDB" id="A0A9D2IQC9"/>
<evidence type="ECO:0000256" key="1">
    <source>
        <dbReference type="ARBA" id="ARBA00022741"/>
    </source>
</evidence>
<keyword evidence="4" id="KW-0067">ATP-binding</keyword>
<dbReference type="InterPro" id="IPR006555">
    <property type="entry name" value="ATP-dep_Helicase_C"/>
</dbReference>
<keyword evidence="3" id="KW-0269">Exonuclease</keyword>
<dbReference type="PANTHER" id="PTHR11472:SF34">
    <property type="entry name" value="REGULATOR OF TELOMERE ELONGATION HELICASE 1"/>
    <property type="match status" value="1"/>
</dbReference>
<dbReference type="InterPro" id="IPR014013">
    <property type="entry name" value="Helic_SF1/SF2_ATP-bd_DinG/Rad3"/>
</dbReference>
<dbReference type="InterPro" id="IPR013520">
    <property type="entry name" value="Ribonucl_H"/>
</dbReference>
<dbReference type="InterPro" id="IPR045028">
    <property type="entry name" value="DinG/Rad3-like"/>
</dbReference>
<name>A0A9D2IQC9_9ACTN</name>
<reference evidence="7" key="2">
    <citation type="submission" date="2021-04" db="EMBL/GenBank/DDBJ databases">
        <authorList>
            <person name="Gilroy R."/>
        </authorList>
    </citation>
    <scope>NUCLEOTIDE SEQUENCE</scope>
    <source>
        <strain evidence="7">ChiHecolR3B27-1887</strain>
    </source>
</reference>
<feature type="domain" description="Helicase ATP-binding" evidence="6">
    <location>
        <begin position="287"/>
        <end position="561"/>
    </location>
</feature>
<dbReference type="GO" id="GO:0003676">
    <property type="term" value="F:nucleic acid binding"/>
    <property type="evidence" value="ECO:0007669"/>
    <property type="project" value="InterPro"/>
</dbReference>
<dbReference type="SMART" id="SM00491">
    <property type="entry name" value="HELICc2"/>
    <property type="match status" value="1"/>
</dbReference>
<dbReference type="PROSITE" id="PS51193">
    <property type="entry name" value="HELICASE_ATP_BIND_2"/>
    <property type="match status" value="1"/>
</dbReference>
<dbReference type="Gene3D" id="3.40.50.300">
    <property type="entry name" value="P-loop containing nucleotide triphosphate hydrolases"/>
    <property type="match status" value="2"/>
</dbReference>
<sequence>MEGDRSLASLILTGTPDEVRARYLSLAERAASADFGPLEEDVVVLDTETTGLSFKDCELIEISAARMSGGEVVDRFETFVDPGCPIPPEIEKLTGIRSIDVAGAPDARTAVAALADFVAGSPVLAHNATFDRTFIEAVPGGANVSDTWIDTLALSRIALPRLSTHRLADMAEAFGCASVTHRASDDVDALCGMWRILLLALSDLPHALLARLAAMHPEVDWPFRPVLSYLASSDGAQGDHGPFSLRDLRAELLQGRGSDVRADAAELERRDAPSADEVEREFAPGGAVSRMYENMERRPEQVAMAREVAEALATGTHRAIEAGTGVGKSVAYLLPEVLYAQRNHVSVGVATKTNALTDQLVSHELPALAEALPGGLTFTSLKGYDHYPCLRRLDRAVEEPLPLDEVPHDGRSDNAVSCDMLTAVAVTYAFACQSVEGDLDALGIRWRYVPRQMLTITPGECLHGRCPYFPGTCLLHGARRRAGSSDVVVTNHSLLLRNVEADGRILPPVRNWVVDEAHGFEAEARRQWAVEVSGSEARAAFERLGGTQTGAIHAAMVAAMELEGSTLMVGLLTKAAASAARSTTATADLFEAVHALAGIARSDGGYDTVTLWLDASVRASAPWGEVRAAAAAADDALDETVRSLADAVGALEAQAPQQAADLADHARELRDLLAGIRLICDGTDESYVYSAQLSRSRKRISSERLVAEKLDVGADLARRWLPEMESVVFTSATIAVGDDFSHFDRSVGLAELPEGSHRDVRLDSSFDFDGHMSVVVASDLPAPNERGYLDALEDLLLDVHVAMGGSVLTLFTNRRDMERVYEGLRPRLAAAGLEVACQERGSSPRRLRTKFMAEKSLSLMALRSFWEGFDATGDTLRCVVIPKLPFASPTDPLVREREAREDRAWWRYSLPEAVLSVKQAAGRLIRSSTDTGVLVLADSRVASKRYGSLFVKSLPSKSVSRLEAANVGRYIRLWRSSHERG</sequence>
<comment type="caution">
    <text evidence="7">The sequence shown here is derived from an EMBL/GenBank/DDBJ whole genome shotgun (WGS) entry which is preliminary data.</text>
</comment>
<dbReference type="Gene3D" id="3.30.420.10">
    <property type="entry name" value="Ribonuclease H-like superfamily/Ribonuclease H"/>
    <property type="match status" value="1"/>
</dbReference>
<dbReference type="PANTHER" id="PTHR11472">
    <property type="entry name" value="DNA REPAIR DEAD HELICASE RAD3/XP-D SUBFAMILY MEMBER"/>
    <property type="match status" value="1"/>
</dbReference>